<evidence type="ECO:0000259" key="11">
    <source>
        <dbReference type="PROSITE" id="PS51075"/>
    </source>
</evidence>
<evidence type="ECO:0000256" key="10">
    <source>
        <dbReference type="SAM" id="Phobius"/>
    </source>
</evidence>
<name>A0AAV2I376_LYMST</name>
<evidence type="ECO:0000256" key="4">
    <source>
        <dbReference type="ARBA" id="ARBA00022833"/>
    </source>
</evidence>
<feature type="domain" description="MH2" evidence="12">
    <location>
        <begin position="279"/>
        <end position="472"/>
    </location>
</feature>
<dbReference type="GO" id="GO:0000981">
    <property type="term" value="F:DNA-binding transcription factor activity, RNA polymerase II-specific"/>
    <property type="evidence" value="ECO:0007669"/>
    <property type="project" value="TreeGrafter"/>
</dbReference>
<accession>A0AAV2I376</accession>
<evidence type="ECO:0000256" key="3">
    <source>
        <dbReference type="ARBA" id="ARBA00022723"/>
    </source>
</evidence>
<dbReference type="FunFam" id="3.90.520.10:FF:000001">
    <property type="entry name" value="Mothers against decapentaplegic homolog"/>
    <property type="match status" value="1"/>
</dbReference>
<dbReference type="GO" id="GO:0009653">
    <property type="term" value="P:anatomical structure morphogenesis"/>
    <property type="evidence" value="ECO:0007669"/>
    <property type="project" value="TreeGrafter"/>
</dbReference>
<dbReference type="Gene3D" id="3.90.520.10">
    <property type="entry name" value="SMAD MH1 domain"/>
    <property type="match status" value="1"/>
</dbReference>
<organism evidence="13 14">
    <name type="scientific">Lymnaea stagnalis</name>
    <name type="common">Great pond snail</name>
    <name type="synonym">Helix stagnalis</name>
    <dbReference type="NCBI Taxonomy" id="6523"/>
    <lineage>
        <taxon>Eukaryota</taxon>
        <taxon>Metazoa</taxon>
        <taxon>Spiralia</taxon>
        <taxon>Lophotrochozoa</taxon>
        <taxon>Mollusca</taxon>
        <taxon>Gastropoda</taxon>
        <taxon>Heterobranchia</taxon>
        <taxon>Euthyneura</taxon>
        <taxon>Panpulmonata</taxon>
        <taxon>Hygrophila</taxon>
        <taxon>Lymnaeoidea</taxon>
        <taxon>Lymnaeidae</taxon>
        <taxon>Lymnaea</taxon>
    </lineage>
</organism>
<keyword evidence="14" id="KW-1185">Reference proteome</keyword>
<keyword evidence="7 8" id="KW-0539">Nucleus</keyword>
<comment type="similarity">
    <text evidence="1 8">Belongs to the dwarfin/SMAD family.</text>
</comment>
<dbReference type="Proteomes" id="UP001497497">
    <property type="component" value="Unassembled WGS sequence"/>
</dbReference>
<dbReference type="SMART" id="SM00523">
    <property type="entry name" value="DWA"/>
    <property type="match status" value="1"/>
</dbReference>
<keyword evidence="3" id="KW-0479">Metal-binding</keyword>
<feature type="compositionally biased region" description="Low complexity" evidence="9">
    <location>
        <begin position="172"/>
        <end position="190"/>
    </location>
</feature>
<keyword evidence="5 8" id="KW-0805">Transcription regulation</keyword>
<dbReference type="PROSITE" id="PS51075">
    <property type="entry name" value="MH1"/>
    <property type="match status" value="1"/>
</dbReference>
<feature type="domain" description="MH1" evidence="11">
    <location>
        <begin position="14"/>
        <end position="138"/>
    </location>
</feature>
<evidence type="ECO:0000256" key="2">
    <source>
        <dbReference type="ARBA" id="ARBA00022490"/>
    </source>
</evidence>
<dbReference type="EMBL" id="CAXITT010000311">
    <property type="protein sequence ID" value="CAL1538750.1"/>
    <property type="molecule type" value="Genomic_DNA"/>
</dbReference>
<evidence type="ECO:0000313" key="14">
    <source>
        <dbReference type="Proteomes" id="UP001497497"/>
    </source>
</evidence>
<dbReference type="InterPro" id="IPR013790">
    <property type="entry name" value="Dwarfin"/>
</dbReference>
<reference evidence="13 14" key="1">
    <citation type="submission" date="2024-04" db="EMBL/GenBank/DDBJ databases">
        <authorList>
            <consortium name="Genoscope - CEA"/>
            <person name="William W."/>
        </authorList>
    </citation>
    <scope>NUCLEOTIDE SEQUENCE [LARGE SCALE GENOMIC DNA]</scope>
</reference>
<keyword evidence="10" id="KW-0472">Membrane</keyword>
<evidence type="ECO:0000256" key="8">
    <source>
        <dbReference type="RuleBase" id="RU361195"/>
    </source>
</evidence>
<dbReference type="AlphaFoldDB" id="A0AAV2I376"/>
<keyword evidence="10" id="KW-0812">Transmembrane</keyword>
<dbReference type="GO" id="GO:0070411">
    <property type="term" value="F:I-SMAD binding"/>
    <property type="evidence" value="ECO:0007669"/>
    <property type="project" value="TreeGrafter"/>
</dbReference>
<dbReference type="Gene3D" id="2.60.200.10">
    <property type="match status" value="1"/>
</dbReference>
<dbReference type="GO" id="GO:0000978">
    <property type="term" value="F:RNA polymerase II cis-regulatory region sequence-specific DNA binding"/>
    <property type="evidence" value="ECO:0007669"/>
    <property type="project" value="TreeGrafter"/>
</dbReference>
<keyword evidence="2 8" id="KW-0963">Cytoplasm</keyword>
<proteinExistence type="inferred from homology"/>
<dbReference type="GO" id="GO:0071144">
    <property type="term" value="C:heteromeric SMAD protein complex"/>
    <property type="evidence" value="ECO:0007669"/>
    <property type="project" value="TreeGrafter"/>
</dbReference>
<dbReference type="InterPro" id="IPR003619">
    <property type="entry name" value="MAD_homology1_Dwarfin-type"/>
</dbReference>
<evidence type="ECO:0000256" key="7">
    <source>
        <dbReference type="ARBA" id="ARBA00023242"/>
    </source>
</evidence>
<comment type="subcellular location">
    <subcellularLocation>
        <location evidence="8">Cytoplasm</location>
    </subcellularLocation>
    <subcellularLocation>
        <location evidence="8">Nucleus</location>
    </subcellularLocation>
</comment>
<evidence type="ECO:0000313" key="13">
    <source>
        <dbReference type="EMBL" id="CAL1538750.1"/>
    </source>
</evidence>
<dbReference type="GO" id="GO:0030154">
    <property type="term" value="P:cell differentiation"/>
    <property type="evidence" value="ECO:0007669"/>
    <property type="project" value="TreeGrafter"/>
</dbReference>
<keyword evidence="10" id="KW-1133">Transmembrane helix</keyword>
<dbReference type="PANTHER" id="PTHR13703">
    <property type="entry name" value="SMAD"/>
    <property type="match status" value="1"/>
</dbReference>
<dbReference type="InterPro" id="IPR008984">
    <property type="entry name" value="SMAD_FHA_dom_sf"/>
</dbReference>
<dbReference type="InterPro" id="IPR036578">
    <property type="entry name" value="SMAD_MH1_sf"/>
</dbReference>
<dbReference type="SUPFAM" id="SSF49879">
    <property type="entry name" value="SMAD/FHA domain"/>
    <property type="match status" value="1"/>
</dbReference>
<dbReference type="GO" id="GO:0046872">
    <property type="term" value="F:metal ion binding"/>
    <property type="evidence" value="ECO:0007669"/>
    <property type="project" value="UniProtKB-KW"/>
</dbReference>
<dbReference type="GO" id="GO:0030509">
    <property type="term" value="P:BMP signaling pathway"/>
    <property type="evidence" value="ECO:0007669"/>
    <property type="project" value="TreeGrafter"/>
</dbReference>
<dbReference type="GO" id="GO:0005737">
    <property type="term" value="C:cytoplasm"/>
    <property type="evidence" value="ECO:0007669"/>
    <property type="project" value="UniProtKB-SubCell"/>
</dbReference>
<keyword evidence="6 8" id="KW-0804">Transcription</keyword>
<dbReference type="InterPro" id="IPR001132">
    <property type="entry name" value="SMAD_dom_Dwarfin-type"/>
</dbReference>
<evidence type="ECO:0000256" key="9">
    <source>
        <dbReference type="SAM" id="MobiDB-lite"/>
    </source>
</evidence>
<dbReference type="PANTHER" id="PTHR13703:SF61">
    <property type="entry name" value="PROTEIN MOTHERS AGAINST DPP"/>
    <property type="match status" value="1"/>
</dbReference>
<evidence type="ECO:0000256" key="5">
    <source>
        <dbReference type="ARBA" id="ARBA00023015"/>
    </source>
</evidence>
<protein>
    <recommendedName>
        <fullName evidence="8">Mothers against decapentaplegic homolog</fullName>
        <shortName evidence="8">MAD homolog</shortName>
        <shortName evidence="8">Mothers against DPP homolog</shortName>
    </recommendedName>
    <alternativeName>
        <fullName evidence="8">SMAD family member</fullName>
    </alternativeName>
</protein>
<evidence type="ECO:0000256" key="6">
    <source>
        <dbReference type="ARBA" id="ARBA00023163"/>
    </source>
</evidence>
<evidence type="ECO:0000256" key="1">
    <source>
        <dbReference type="ARBA" id="ARBA00005545"/>
    </source>
</evidence>
<feature type="region of interest" description="Disordered" evidence="9">
    <location>
        <begin position="168"/>
        <end position="190"/>
    </location>
</feature>
<dbReference type="FunFam" id="2.60.200.10:FF:000001">
    <property type="entry name" value="Mothers against decapentaplegic homolog"/>
    <property type="match status" value="1"/>
</dbReference>
<comment type="caution">
    <text evidence="13">The sequence shown here is derived from an EMBL/GenBank/DDBJ whole genome shotgun (WGS) entry which is preliminary data.</text>
</comment>
<dbReference type="CDD" id="cd10490">
    <property type="entry name" value="MH1_SMAD_1_5_9"/>
    <property type="match status" value="1"/>
</dbReference>
<dbReference type="SUPFAM" id="SSF56366">
    <property type="entry name" value="SMAD MH1 domain"/>
    <property type="match status" value="1"/>
</dbReference>
<dbReference type="GO" id="GO:0060395">
    <property type="term" value="P:SMAD protein signal transduction"/>
    <property type="evidence" value="ECO:0007669"/>
    <property type="project" value="TreeGrafter"/>
</dbReference>
<dbReference type="Pfam" id="PF03165">
    <property type="entry name" value="MH1"/>
    <property type="match status" value="1"/>
</dbReference>
<evidence type="ECO:0000259" key="12">
    <source>
        <dbReference type="PROSITE" id="PS51076"/>
    </source>
</evidence>
<dbReference type="Pfam" id="PF03166">
    <property type="entry name" value="MH2"/>
    <property type="match status" value="1"/>
</dbReference>
<sequence>MTSPLSSIFTFTSPAVKRLLGWKQGDEEEKWAEKAVDSLVKKLKKKKGALEDLEKALSCKDPHTKCVTIQRSLDGRLQVSHRKGLPHVIYCRVWRWPDLQSHHELKPLDTCEYPFSAKQKEVCINPYHYRRVESPVLPPVLVPRYSEYPTHGALPPFQQIPEPSMPHNITYPFQQQHSPQTPSSGPGSPFGLPGKKHNRLIFFLSLQWVLILRLLFLNVFYAEKKILTKPVHIMTIDEGLMYSGVFLMLNYLSLQKGQKLDSCQRDSLQAVNYQEPHYWCNIVYYELNNRVGEQFQASSNSIVVDGFTDPSRTDRFCLGLLSNVNRNSTIENTRRHIGRGVHLYYVGGEVYAECLSDSSIFVQSRNCNYSHGFHPTTVCKIPPSCSLKIFNNQEFAALLSQSVNHGFEAVYELNKMCIIRMSFVKGWGAEYHRQDVTSTPCWIELHLNGPLQWLDKVLTQMGSPMNPISSMS</sequence>
<keyword evidence="4" id="KW-0862">Zinc</keyword>
<dbReference type="InterPro" id="IPR017855">
    <property type="entry name" value="SMAD-like_dom_sf"/>
</dbReference>
<dbReference type="SMART" id="SM00524">
    <property type="entry name" value="DWB"/>
    <property type="match status" value="1"/>
</dbReference>
<dbReference type="InterPro" id="IPR013019">
    <property type="entry name" value="MAD_homology_MH1"/>
</dbReference>
<feature type="transmembrane region" description="Helical" evidence="10">
    <location>
        <begin position="200"/>
        <end position="221"/>
    </location>
</feature>
<dbReference type="PROSITE" id="PS51076">
    <property type="entry name" value="MH2"/>
    <property type="match status" value="1"/>
</dbReference>
<gene>
    <name evidence="13" type="ORF">GSLYS_00012571001</name>
</gene>